<feature type="transmembrane region" description="Helical" evidence="1">
    <location>
        <begin position="73"/>
        <end position="94"/>
    </location>
</feature>
<name>A0A922M9J3_SPOEX</name>
<protein>
    <submittedName>
        <fullName evidence="2">Uncharacterized protein</fullName>
    </submittedName>
</protein>
<comment type="caution">
    <text evidence="2">The sequence shown here is derived from an EMBL/GenBank/DDBJ whole genome shotgun (WGS) entry which is preliminary data.</text>
</comment>
<proteinExistence type="predicted"/>
<evidence type="ECO:0000313" key="2">
    <source>
        <dbReference type="EMBL" id="KAH9632280.1"/>
    </source>
</evidence>
<organism evidence="2 3">
    <name type="scientific">Spodoptera exigua</name>
    <name type="common">Beet armyworm</name>
    <name type="synonym">Noctua fulgens</name>
    <dbReference type="NCBI Taxonomy" id="7107"/>
    <lineage>
        <taxon>Eukaryota</taxon>
        <taxon>Metazoa</taxon>
        <taxon>Ecdysozoa</taxon>
        <taxon>Arthropoda</taxon>
        <taxon>Hexapoda</taxon>
        <taxon>Insecta</taxon>
        <taxon>Pterygota</taxon>
        <taxon>Neoptera</taxon>
        <taxon>Endopterygota</taxon>
        <taxon>Lepidoptera</taxon>
        <taxon>Glossata</taxon>
        <taxon>Ditrysia</taxon>
        <taxon>Noctuoidea</taxon>
        <taxon>Noctuidae</taxon>
        <taxon>Amphipyrinae</taxon>
        <taxon>Spodoptera</taxon>
    </lineage>
</organism>
<accession>A0A922M9J3</accession>
<evidence type="ECO:0000313" key="3">
    <source>
        <dbReference type="Proteomes" id="UP000814243"/>
    </source>
</evidence>
<keyword evidence="1" id="KW-0812">Transmembrane</keyword>
<keyword evidence="1" id="KW-0472">Membrane</keyword>
<sequence>MSSHSVKLVVGAQSGSCRYIPLVRISPFLCHVSRLMPDLRYYPRLEAALVPDMPQCAPPPGFASARATDVRSALILLIVGLITSLTIGLGEYCWKNRKELKTFLASCYRRIINIVLH</sequence>
<gene>
    <name evidence="2" type="ORF">HF086_010205</name>
</gene>
<evidence type="ECO:0000256" key="1">
    <source>
        <dbReference type="SAM" id="Phobius"/>
    </source>
</evidence>
<keyword evidence="1" id="KW-1133">Transmembrane helix</keyword>
<reference evidence="2" key="1">
    <citation type="journal article" date="2021" name="G3 (Bethesda)">
        <title>Genome and transcriptome analysis of the beet armyworm Spodoptera exigua reveals targets for pest control. .</title>
        <authorList>
            <person name="Simon S."/>
            <person name="Breeschoten T."/>
            <person name="Jansen H.J."/>
            <person name="Dirks R.P."/>
            <person name="Schranz M.E."/>
            <person name="Ros V.I.D."/>
        </authorList>
    </citation>
    <scope>NUCLEOTIDE SEQUENCE</scope>
    <source>
        <strain evidence="2">TB_SE_WUR_2020</strain>
    </source>
</reference>
<dbReference type="Proteomes" id="UP000814243">
    <property type="component" value="Unassembled WGS sequence"/>
</dbReference>
<dbReference type="AlphaFoldDB" id="A0A922M9J3"/>
<dbReference type="EMBL" id="JACEFF010000715">
    <property type="protein sequence ID" value="KAH9632280.1"/>
    <property type="molecule type" value="Genomic_DNA"/>
</dbReference>